<dbReference type="Proteomes" id="UP001591681">
    <property type="component" value="Unassembled WGS sequence"/>
</dbReference>
<comment type="similarity">
    <text evidence="3">Belongs to the HARBI1 family.</text>
</comment>
<keyword evidence="4" id="KW-0540">Nuclease</keyword>
<dbReference type="InterPro" id="IPR027806">
    <property type="entry name" value="HARBI1_dom"/>
</dbReference>
<evidence type="ECO:0000313" key="11">
    <source>
        <dbReference type="EMBL" id="KAL2083722.1"/>
    </source>
</evidence>
<keyword evidence="7" id="KW-0539">Nucleus</keyword>
<keyword evidence="8" id="KW-0732">Signal</keyword>
<evidence type="ECO:0000256" key="3">
    <source>
        <dbReference type="ARBA" id="ARBA00006958"/>
    </source>
</evidence>
<comment type="cofactor">
    <cofactor evidence="1">
        <name>a divalent metal cation</name>
        <dbReference type="ChEBI" id="CHEBI:60240"/>
    </cofactor>
</comment>
<name>A0ABD1J959_9TELE</name>
<evidence type="ECO:0000313" key="10">
    <source>
        <dbReference type="EMBL" id="KAL2077866.1"/>
    </source>
</evidence>
<evidence type="ECO:0000256" key="7">
    <source>
        <dbReference type="ARBA" id="ARBA00023242"/>
    </source>
</evidence>
<keyword evidence="14" id="KW-1185">Reference proteome</keyword>
<dbReference type="Pfam" id="PF13359">
    <property type="entry name" value="DDE_Tnp_4"/>
    <property type="match status" value="1"/>
</dbReference>
<dbReference type="PANTHER" id="PTHR22930:SF236">
    <property type="entry name" value="PROTEIN ALP1-LIKE-RELATED"/>
    <property type="match status" value="1"/>
</dbReference>
<accession>A0ABD1J959</accession>
<evidence type="ECO:0000256" key="6">
    <source>
        <dbReference type="ARBA" id="ARBA00022801"/>
    </source>
</evidence>
<dbReference type="GO" id="GO:0046872">
    <property type="term" value="F:metal ion binding"/>
    <property type="evidence" value="ECO:0007669"/>
    <property type="project" value="UniProtKB-KW"/>
</dbReference>
<evidence type="ECO:0000313" key="13">
    <source>
        <dbReference type="EMBL" id="KAL2093152.1"/>
    </source>
</evidence>
<keyword evidence="5" id="KW-0479">Metal-binding</keyword>
<dbReference type="EMBL" id="JBHFQA010000024">
    <property type="protein sequence ID" value="KAL2077866.1"/>
    <property type="molecule type" value="Genomic_DNA"/>
</dbReference>
<evidence type="ECO:0000259" key="9">
    <source>
        <dbReference type="Pfam" id="PF13359"/>
    </source>
</evidence>
<evidence type="ECO:0000256" key="5">
    <source>
        <dbReference type="ARBA" id="ARBA00022723"/>
    </source>
</evidence>
<comment type="subcellular location">
    <subcellularLocation>
        <location evidence="2">Nucleus</location>
    </subcellularLocation>
</comment>
<dbReference type="InterPro" id="IPR045249">
    <property type="entry name" value="HARBI1-like"/>
</dbReference>
<evidence type="ECO:0000256" key="2">
    <source>
        <dbReference type="ARBA" id="ARBA00004123"/>
    </source>
</evidence>
<dbReference type="EMBL" id="JBHFQA010000018">
    <property type="protein sequence ID" value="KAL2083722.1"/>
    <property type="molecule type" value="Genomic_DNA"/>
</dbReference>
<sequence>MADRRVSILILIFMNLLIKLLQLQFEGWLHVATMNSIHTRRRLYSRRRMLRLSRRRASPVIWTHPRTSHWWDTIVPMFSRTQFTQNFRVSPETFNYICRQLACKIGRQDTNYRLCIPVRKRVGIALWKLATNCEYRTLSHLFGVGISTVLNSVRDFCDAVIAVLLPMHIPAPDENAFEEMANYFHTRWGVPQCVGAIDGSHIPIIAPEEYASDFFNRKGWHSIILQGVVNGKGMFWDVCVGFPGSVHDARVLRQSDLWERLGDGQILNRHTRNIAGHDIGRFLIGDPAYPLQKWLMKPFADTGRLTPEQHRFNYRISSARSVVETTFGRLKGRWRCLLKRNDCKLEMAKKMTLACCVLHNICEENGDRISDEFADMHENMQPPVHALPDHGQQEGADVRRALMRYFNADNN</sequence>
<feature type="chain" id="PRO_5044723353" description="DDE Tnp4 domain-containing protein" evidence="8">
    <location>
        <begin position="24"/>
        <end position="411"/>
    </location>
</feature>
<evidence type="ECO:0000256" key="4">
    <source>
        <dbReference type="ARBA" id="ARBA00022722"/>
    </source>
</evidence>
<feature type="signal peptide" evidence="8">
    <location>
        <begin position="1"/>
        <end position="23"/>
    </location>
</feature>
<reference evidence="11 14" key="1">
    <citation type="submission" date="2024-09" db="EMBL/GenBank/DDBJ databases">
        <title>A chromosome-level genome assembly of Gray's grenadier anchovy, Coilia grayii.</title>
        <authorList>
            <person name="Fu Z."/>
        </authorList>
    </citation>
    <scope>NUCLEOTIDE SEQUENCE [LARGE SCALE GENOMIC DNA]</scope>
    <source>
        <strain evidence="11">G4</strain>
        <tissue evidence="11">Muscle</tissue>
    </source>
</reference>
<dbReference type="AlphaFoldDB" id="A0ABD1J959"/>
<evidence type="ECO:0000313" key="14">
    <source>
        <dbReference type="Proteomes" id="UP001591681"/>
    </source>
</evidence>
<dbReference type="GO" id="GO:0016787">
    <property type="term" value="F:hydrolase activity"/>
    <property type="evidence" value="ECO:0007669"/>
    <property type="project" value="UniProtKB-KW"/>
</dbReference>
<proteinExistence type="inferred from homology"/>
<evidence type="ECO:0000256" key="1">
    <source>
        <dbReference type="ARBA" id="ARBA00001968"/>
    </source>
</evidence>
<organism evidence="11 14">
    <name type="scientific">Coilia grayii</name>
    <name type="common">Gray's grenadier anchovy</name>
    <dbReference type="NCBI Taxonomy" id="363190"/>
    <lineage>
        <taxon>Eukaryota</taxon>
        <taxon>Metazoa</taxon>
        <taxon>Chordata</taxon>
        <taxon>Craniata</taxon>
        <taxon>Vertebrata</taxon>
        <taxon>Euteleostomi</taxon>
        <taxon>Actinopterygii</taxon>
        <taxon>Neopterygii</taxon>
        <taxon>Teleostei</taxon>
        <taxon>Clupei</taxon>
        <taxon>Clupeiformes</taxon>
        <taxon>Clupeoidei</taxon>
        <taxon>Engraulidae</taxon>
        <taxon>Coilinae</taxon>
        <taxon>Coilia</taxon>
    </lineage>
</organism>
<protein>
    <recommendedName>
        <fullName evidence="9">DDE Tnp4 domain-containing protein</fullName>
    </recommendedName>
</protein>
<dbReference type="EMBL" id="JBHFQA010000009">
    <property type="protein sequence ID" value="KAL2093152.1"/>
    <property type="molecule type" value="Genomic_DNA"/>
</dbReference>
<dbReference type="PANTHER" id="PTHR22930">
    <property type="match status" value="1"/>
</dbReference>
<evidence type="ECO:0000256" key="8">
    <source>
        <dbReference type="SAM" id="SignalP"/>
    </source>
</evidence>
<feature type="domain" description="DDE Tnp4" evidence="9">
    <location>
        <begin position="197"/>
        <end position="360"/>
    </location>
</feature>
<evidence type="ECO:0000313" key="12">
    <source>
        <dbReference type="EMBL" id="KAL2085773.1"/>
    </source>
</evidence>
<dbReference type="GO" id="GO:0004518">
    <property type="term" value="F:nuclease activity"/>
    <property type="evidence" value="ECO:0007669"/>
    <property type="project" value="UniProtKB-KW"/>
</dbReference>
<dbReference type="EMBL" id="JBHFQA010000016">
    <property type="protein sequence ID" value="KAL2085773.1"/>
    <property type="molecule type" value="Genomic_DNA"/>
</dbReference>
<dbReference type="GO" id="GO:0005634">
    <property type="term" value="C:nucleus"/>
    <property type="evidence" value="ECO:0007669"/>
    <property type="project" value="UniProtKB-SubCell"/>
</dbReference>
<gene>
    <name evidence="13" type="ORF">ACEWY4_010464</name>
    <name evidence="12" type="ORF">ACEWY4_019093</name>
    <name evidence="11" type="ORF">ACEWY4_021495</name>
    <name evidence="10" type="ORF">ACEWY4_027370</name>
</gene>
<comment type="caution">
    <text evidence="11">The sequence shown here is derived from an EMBL/GenBank/DDBJ whole genome shotgun (WGS) entry which is preliminary data.</text>
</comment>
<keyword evidence="6" id="KW-0378">Hydrolase</keyword>